<keyword evidence="2" id="KW-1185">Reference proteome</keyword>
<sequence>MGDGVQSSTYKYDEYISRALASSHGRQRMMLTVVRTTILKVSSEAGEIAAWGVMVGLNQLWSKLFRQLSAVIHSLGESMASNDPASIVETIVSLIACELFLFIPTWRVHAYGFAAYIKSRGGVKKLNLHGSALNAIGQAFRIVALANSSSSTRHQITALNDWTRADANAAFAHTGHPLHPCPTVLFYEMMSITNMRVSCANNVDLKDLRPEARRVAENIRAFDPDNWQEQYPCVGELYSLFGRMFQTATTLYAILSLPSSLSVEFLPPKEQNGKQSIAACRIGYRARLLQLIAEAGPIVTTKRALVWATAVLGVASFDGADEREFTRAVLIETRKEKSSRGTETVLLRVLEEFWAAGGKTWEECFYGSMSVY</sequence>
<evidence type="ECO:0000313" key="1">
    <source>
        <dbReference type="EMBL" id="KAJ3497667.1"/>
    </source>
</evidence>
<dbReference type="Proteomes" id="UP001148737">
    <property type="component" value="Unassembled WGS sequence"/>
</dbReference>
<evidence type="ECO:0000313" key="2">
    <source>
        <dbReference type="Proteomes" id="UP001148737"/>
    </source>
</evidence>
<reference evidence="1" key="1">
    <citation type="submission" date="2022-07" db="EMBL/GenBank/DDBJ databases">
        <title>Genome Sequence of Lecanicillium saksenae.</title>
        <authorList>
            <person name="Buettner E."/>
        </authorList>
    </citation>
    <scope>NUCLEOTIDE SEQUENCE</scope>
    <source>
        <strain evidence="1">VT-O1</strain>
    </source>
</reference>
<accession>A0ACC1R692</accession>
<protein>
    <submittedName>
        <fullName evidence="1">Uncharacterized protein</fullName>
    </submittedName>
</protein>
<comment type="caution">
    <text evidence="1">The sequence shown here is derived from an EMBL/GenBank/DDBJ whole genome shotgun (WGS) entry which is preliminary data.</text>
</comment>
<organism evidence="1 2">
    <name type="scientific">Lecanicillium saksenae</name>
    <dbReference type="NCBI Taxonomy" id="468837"/>
    <lineage>
        <taxon>Eukaryota</taxon>
        <taxon>Fungi</taxon>
        <taxon>Dikarya</taxon>
        <taxon>Ascomycota</taxon>
        <taxon>Pezizomycotina</taxon>
        <taxon>Sordariomycetes</taxon>
        <taxon>Hypocreomycetidae</taxon>
        <taxon>Hypocreales</taxon>
        <taxon>Cordycipitaceae</taxon>
        <taxon>Lecanicillium</taxon>
    </lineage>
</organism>
<gene>
    <name evidence="1" type="ORF">NLG97_g1734</name>
</gene>
<name>A0ACC1R692_9HYPO</name>
<dbReference type="EMBL" id="JANAKD010000097">
    <property type="protein sequence ID" value="KAJ3497667.1"/>
    <property type="molecule type" value="Genomic_DNA"/>
</dbReference>
<proteinExistence type="predicted"/>